<keyword evidence="2" id="KW-1185">Reference proteome</keyword>
<name>A0A4Y2K0E0_ARAVE</name>
<evidence type="ECO:0000313" key="2">
    <source>
        <dbReference type="Proteomes" id="UP000499080"/>
    </source>
</evidence>
<gene>
    <name evidence="1" type="ORF">AVEN_122414_1</name>
</gene>
<sequence>MSVYMEIVNKSVVACLSRLCCLYRIPYTKVSSVFVTNFSRWTFSLDTKASSQFLLHSLTMFPSTPPSSNQDTAPNHYRTTSFLYRLRSNPVIVSAL</sequence>
<proteinExistence type="predicted"/>
<reference evidence="1 2" key="1">
    <citation type="journal article" date="2019" name="Sci. Rep.">
        <title>Orb-weaving spider Araneus ventricosus genome elucidates the spidroin gene catalogue.</title>
        <authorList>
            <person name="Kono N."/>
            <person name="Nakamura H."/>
            <person name="Ohtoshi R."/>
            <person name="Moran D.A.P."/>
            <person name="Shinohara A."/>
            <person name="Yoshida Y."/>
            <person name="Fujiwara M."/>
            <person name="Mori M."/>
            <person name="Tomita M."/>
            <person name="Arakawa K."/>
        </authorList>
    </citation>
    <scope>NUCLEOTIDE SEQUENCE [LARGE SCALE GENOMIC DNA]</scope>
</reference>
<accession>A0A4Y2K0E0</accession>
<protein>
    <submittedName>
        <fullName evidence="1">Uncharacterized protein</fullName>
    </submittedName>
</protein>
<organism evidence="1 2">
    <name type="scientific">Araneus ventricosus</name>
    <name type="common">Orbweaver spider</name>
    <name type="synonym">Epeira ventricosa</name>
    <dbReference type="NCBI Taxonomy" id="182803"/>
    <lineage>
        <taxon>Eukaryota</taxon>
        <taxon>Metazoa</taxon>
        <taxon>Ecdysozoa</taxon>
        <taxon>Arthropoda</taxon>
        <taxon>Chelicerata</taxon>
        <taxon>Arachnida</taxon>
        <taxon>Araneae</taxon>
        <taxon>Araneomorphae</taxon>
        <taxon>Entelegynae</taxon>
        <taxon>Araneoidea</taxon>
        <taxon>Araneidae</taxon>
        <taxon>Araneus</taxon>
    </lineage>
</organism>
<dbReference type="AlphaFoldDB" id="A0A4Y2K0E0"/>
<evidence type="ECO:0000313" key="1">
    <source>
        <dbReference type="EMBL" id="GBM95597.1"/>
    </source>
</evidence>
<dbReference type="Proteomes" id="UP000499080">
    <property type="component" value="Unassembled WGS sequence"/>
</dbReference>
<comment type="caution">
    <text evidence="1">The sequence shown here is derived from an EMBL/GenBank/DDBJ whole genome shotgun (WGS) entry which is preliminary data.</text>
</comment>
<dbReference type="EMBL" id="BGPR01004072">
    <property type="protein sequence ID" value="GBM95597.1"/>
    <property type="molecule type" value="Genomic_DNA"/>
</dbReference>